<gene>
    <name evidence="4" type="ORF">ACFO3O_09275</name>
</gene>
<protein>
    <submittedName>
        <fullName evidence="4">Recombinase family protein</fullName>
    </submittedName>
</protein>
<dbReference type="Proteomes" id="UP001596043">
    <property type="component" value="Unassembled WGS sequence"/>
</dbReference>
<name>A0ABV9HVA9_9FLAO</name>
<dbReference type="SUPFAM" id="SSF53041">
    <property type="entry name" value="Resolvase-like"/>
    <property type="match status" value="1"/>
</dbReference>
<evidence type="ECO:0000259" key="3">
    <source>
        <dbReference type="PROSITE" id="PS51736"/>
    </source>
</evidence>
<dbReference type="InterPro" id="IPR006119">
    <property type="entry name" value="Resolv_N"/>
</dbReference>
<dbReference type="InterPro" id="IPR050639">
    <property type="entry name" value="SSR_resolvase"/>
</dbReference>
<dbReference type="Gene3D" id="3.40.50.1390">
    <property type="entry name" value="Resolvase, N-terminal catalytic domain"/>
    <property type="match status" value="1"/>
</dbReference>
<dbReference type="SMART" id="SM00857">
    <property type="entry name" value="Resolvase"/>
    <property type="match status" value="1"/>
</dbReference>
<keyword evidence="1" id="KW-0238">DNA-binding</keyword>
<dbReference type="EMBL" id="JBHSFV010000004">
    <property type="protein sequence ID" value="MFC4634097.1"/>
    <property type="molecule type" value="Genomic_DNA"/>
</dbReference>
<dbReference type="RefSeq" id="WP_379978321.1">
    <property type="nucleotide sequence ID" value="NZ_JBHSFV010000004.1"/>
</dbReference>
<proteinExistence type="predicted"/>
<evidence type="ECO:0000313" key="4">
    <source>
        <dbReference type="EMBL" id="MFC4634097.1"/>
    </source>
</evidence>
<dbReference type="CDD" id="cd00338">
    <property type="entry name" value="Ser_Recombinase"/>
    <property type="match status" value="1"/>
</dbReference>
<reference evidence="5" key="1">
    <citation type="journal article" date="2019" name="Int. J. Syst. Evol. Microbiol.">
        <title>The Global Catalogue of Microorganisms (GCM) 10K type strain sequencing project: providing services to taxonomists for standard genome sequencing and annotation.</title>
        <authorList>
            <consortium name="The Broad Institute Genomics Platform"/>
            <consortium name="The Broad Institute Genome Sequencing Center for Infectious Disease"/>
            <person name="Wu L."/>
            <person name="Ma J."/>
        </authorList>
    </citation>
    <scope>NUCLEOTIDE SEQUENCE [LARGE SCALE GENOMIC DNA]</scope>
    <source>
        <strain evidence="5">YJ-61-S</strain>
    </source>
</reference>
<dbReference type="PROSITE" id="PS51736">
    <property type="entry name" value="RECOMBINASES_3"/>
    <property type="match status" value="1"/>
</dbReference>
<evidence type="ECO:0000256" key="1">
    <source>
        <dbReference type="ARBA" id="ARBA00023125"/>
    </source>
</evidence>
<accession>A0ABV9HVA9</accession>
<sequence length="116" mass="13058">MGSVVKKAVLYTRVASQAQKDVSKAIQIQKQQCESLALLKGINIADSFSDIGINNEKGYTTDFQKLLNYITKEKVDYLLVYSKDRISRSPNTYKEIEKQLETFGVEILPVVVSPIL</sequence>
<dbReference type="PANTHER" id="PTHR30461">
    <property type="entry name" value="DNA-INVERTASE FROM LAMBDOID PROPHAGE"/>
    <property type="match status" value="1"/>
</dbReference>
<comment type="caution">
    <text evidence="4">The sequence shown here is derived from an EMBL/GenBank/DDBJ whole genome shotgun (WGS) entry which is preliminary data.</text>
</comment>
<keyword evidence="5" id="KW-1185">Reference proteome</keyword>
<evidence type="ECO:0000313" key="5">
    <source>
        <dbReference type="Proteomes" id="UP001596043"/>
    </source>
</evidence>
<keyword evidence="2" id="KW-0233">DNA recombination</keyword>
<dbReference type="InterPro" id="IPR036162">
    <property type="entry name" value="Resolvase-like_N_sf"/>
</dbReference>
<dbReference type="Pfam" id="PF00239">
    <property type="entry name" value="Resolvase"/>
    <property type="match status" value="1"/>
</dbReference>
<organism evidence="4 5">
    <name type="scientific">Dokdonia ponticola</name>
    <dbReference type="NCBI Taxonomy" id="2041041"/>
    <lineage>
        <taxon>Bacteria</taxon>
        <taxon>Pseudomonadati</taxon>
        <taxon>Bacteroidota</taxon>
        <taxon>Flavobacteriia</taxon>
        <taxon>Flavobacteriales</taxon>
        <taxon>Flavobacteriaceae</taxon>
        <taxon>Dokdonia</taxon>
    </lineage>
</organism>
<evidence type="ECO:0000256" key="2">
    <source>
        <dbReference type="ARBA" id="ARBA00023172"/>
    </source>
</evidence>
<dbReference type="PANTHER" id="PTHR30461:SF2">
    <property type="entry name" value="SERINE RECOMBINASE PINE-RELATED"/>
    <property type="match status" value="1"/>
</dbReference>
<feature type="domain" description="Resolvase/invertase-type recombinase catalytic" evidence="3">
    <location>
        <begin position="7"/>
        <end position="116"/>
    </location>
</feature>